<dbReference type="Pfam" id="PF04153">
    <property type="entry name" value="NOT2_3_5_C"/>
    <property type="match status" value="1"/>
</dbReference>
<dbReference type="PANTHER" id="PTHR23326">
    <property type="entry name" value="CCR4 NOT-RELATED"/>
    <property type="match status" value="1"/>
</dbReference>
<evidence type="ECO:0000256" key="3">
    <source>
        <dbReference type="ARBA" id="ARBA00023163"/>
    </source>
</evidence>
<keyword evidence="2" id="KW-0805">Transcription regulation</keyword>
<organism evidence="5 6">
    <name type="scientific">Rhizodiscina lignyota</name>
    <dbReference type="NCBI Taxonomy" id="1504668"/>
    <lineage>
        <taxon>Eukaryota</taxon>
        <taxon>Fungi</taxon>
        <taxon>Dikarya</taxon>
        <taxon>Ascomycota</taxon>
        <taxon>Pezizomycotina</taxon>
        <taxon>Dothideomycetes</taxon>
        <taxon>Pleosporomycetidae</taxon>
        <taxon>Aulographales</taxon>
        <taxon>Rhizodiscinaceae</taxon>
        <taxon>Rhizodiscina</taxon>
    </lineage>
</organism>
<dbReference type="InterPro" id="IPR007282">
    <property type="entry name" value="NOT2/3/5_C"/>
</dbReference>
<evidence type="ECO:0000313" key="5">
    <source>
        <dbReference type="EMBL" id="KAF2098796.1"/>
    </source>
</evidence>
<sequence>MSEFDRWGLKGLLAMIPSDSPDHSSLAVGQDLTVLGLDLNRPDNSPLYPTFGVPFGDHSNGANGMPRPVIPDYTLPPSYAVTNVPPLNSKMPNFHDETLFYIFYQYPRDIIQEYAAAELYGRDWRWHKVLKQWMMKDMQYGAPHQINSKQEKGYYIFFDVMNWRRERRDFLLHYDDLDQRHGSSVQLGPPTL</sequence>
<keyword evidence="6" id="KW-1185">Reference proteome</keyword>
<dbReference type="EMBL" id="ML978126">
    <property type="protein sequence ID" value="KAF2098796.1"/>
    <property type="molecule type" value="Genomic_DNA"/>
</dbReference>
<dbReference type="InterPro" id="IPR038635">
    <property type="entry name" value="CCR4-NOT_su2/3/5_C_sf"/>
</dbReference>
<reference evidence="5" key="1">
    <citation type="journal article" date="2020" name="Stud. Mycol.">
        <title>101 Dothideomycetes genomes: a test case for predicting lifestyles and emergence of pathogens.</title>
        <authorList>
            <person name="Haridas S."/>
            <person name="Albert R."/>
            <person name="Binder M."/>
            <person name="Bloem J."/>
            <person name="Labutti K."/>
            <person name="Salamov A."/>
            <person name="Andreopoulos B."/>
            <person name="Baker S."/>
            <person name="Barry K."/>
            <person name="Bills G."/>
            <person name="Bluhm B."/>
            <person name="Cannon C."/>
            <person name="Castanera R."/>
            <person name="Culley D."/>
            <person name="Daum C."/>
            <person name="Ezra D."/>
            <person name="Gonzalez J."/>
            <person name="Henrissat B."/>
            <person name="Kuo A."/>
            <person name="Liang C."/>
            <person name="Lipzen A."/>
            <person name="Lutzoni F."/>
            <person name="Magnuson J."/>
            <person name="Mondo S."/>
            <person name="Nolan M."/>
            <person name="Ohm R."/>
            <person name="Pangilinan J."/>
            <person name="Park H.-J."/>
            <person name="Ramirez L."/>
            <person name="Alfaro M."/>
            <person name="Sun H."/>
            <person name="Tritt A."/>
            <person name="Yoshinaga Y."/>
            <person name="Zwiers L.-H."/>
            <person name="Turgeon B."/>
            <person name="Goodwin S."/>
            <person name="Spatafora J."/>
            <person name="Crous P."/>
            <person name="Grigoriev I."/>
        </authorList>
    </citation>
    <scope>NUCLEOTIDE SEQUENCE</scope>
    <source>
        <strain evidence="5">CBS 133067</strain>
    </source>
</reference>
<dbReference type="GO" id="GO:0030015">
    <property type="term" value="C:CCR4-NOT core complex"/>
    <property type="evidence" value="ECO:0007669"/>
    <property type="project" value="InterPro"/>
</dbReference>
<dbReference type="Proteomes" id="UP000799772">
    <property type="component" value="Unassembled WGS sequence"/>
</dbReference>
<dbReference type="GO" id="GO:0000289">
    <property type="term" value="P:nuclear-transcribed mRNA poly(A) tail shortening"/>
    <property type="evidence" value="ECO:0007669"/>
    <property type="project" value="UniProtKB-ARBA"/>
</dbReference>
<protein>
    <recommendedName>
        <fullName evidence="4">NOT2/NOT3/NOT5 C-terminal domain-containing protein</fullName>
    </recommendedName>
</protein>
<dbReference type="AlphaFoldDB" id="A0A9P4IBF3"/>
<evidence type="ECO:0000256" key="1">
    <source>
        <dbReference type="ARBA" id="ARBA00007682"/>
    </source>
</evidence>
<feature type="domain" description="NOT2/NOT3/NOT5 C-terminal" evidence="4">
    <location>
        <begin position="65"/>
        <end position="177"/>
    </location>
</feature>
<name>A0A9P4IBF3_9PEZI</name>
<keyword evidence="3" id="KW-0804">Transcription</keyword>
<evidence type="ECO:0000259" key="4">
    <source>
        <dbReference type="Pfam" id="PF04153"/>
    </source>
</evidence>
<proteinExistence type="inferred from homology"/>
<gene>
    <name evidence="5" type="ORF">NA57DRAFT_39225</name>
</gene>
<comment type="caution">
    <text evidence="5">The sequence shown here is derived from an EMBL/GenBank/DDBJ whole genome shotgun (WGS) entry which is preliminary data.</text>
</comment>
<dbReference type="InterPro" id="IPR040168">
    <property type="entry name" value="Not2/3/5"/>
</dbReference>
<accession>A0A9P4IBF3</accession>
<dbReference type="Gene3D" id="2.30.30.1020">
    <property type="entry name" value="CCR4-NOT complex subunit 2/3/5, C-terminal domain"/>
    <property type="match status" value="1"/>
</dbReference>
<dbReference type="OrthoDB" id="25391at2759"/>
<comment type="similarity">
    <text evidence="1">Belongs to the CNOT2/3/5 family.</text>
</comment>
<evidence type="ECO:0000313" key="6">
    <source>
        <dbReference type="Proteomes" id="UP000799772"/>
    </source>
</evidence>
<evidence type="ECO:0000256" key="2">
    <source>
        <dbReference type="ARBA" id="ARBA00023015"/>
    </source>
</evidence>
<dbReference type="GO" id="GO:0006355">
    <property type="term" value="P:regulation of DNA-templated transcription"/>
    <property type="evidence" value="ECO:0007669"/>
    <property type="project" value="InterPro"/>
</dbReference>